<proteinExistence type="predicted"/>
<organism evidence="3">
    <name type="scientific">Phaeocystis antarctica</name>
    <dbReference type="NCBI Taxonomy" id="33657"/>
    <lineage>
        <taxon>Eukaryota</taxon>
        <taxon>Haptista</taxon>
        <taxon>Haptophyta</taxon>
        <taxon>Prymnesiophyceae</taxon>
        <taxon>Phaeocystales</taxon>
        <taxon>Phaeocystaceae</taxon>
        <taxon>Phaeocystis</taxon>
    </lineage>
</organism>
<feature type="chain" id="PRO_5030776880" evidence="2">
    <location>
        <begin position="19"/>
        <end position="495"/>
    </location>
</feature>
<keyword evidence="1" id="KW-0472">Membrane</keyword>
<dbReference type="AlphaFoldDB" id="A0A7S0DW18"/>
<name>A0A7S0DW18_9EUKA</name>
<dbReference type="EMBL" id="HBEP01000011">
    <property type="protein sequence ID" value="CAD8465666.1"/>
    <property type="molecule type" value="Transcribed_RNA"/>
</dbReference>
<evidence type="ECO:0000256" key="1">
    <source>
        <dbReference type="SAM" id="Phobius"/>
    </source>
</evidence>
<keyword evidence="1" id="KW-0812">Transmembrane</keyword>
<evidence type="ECO:0000256" key="2">
    <source>
        <dbReference type="SAM" id="SignalP"/>
    </source>
</evidence>
<evidence type="ECO:0000313" key="3">
    <source>
        <dbReference type="EMBL" id="CAD8465666.1"/>
    </source>
</evidence>
<gene>
    <name evidence="3" type="ORF">PANT1444_LOCUS7</name>
</gene>
<keyword evidence="2" id="KW-0732">Signal</keyword>
<protein>
    <submittedName>
        <fullName evidence="3">Uncharacterized protein</fullName>
    </submittedName>
</protein>
<keyword evidence="1" id="KW-1133">Transmembrane helix</keyword>
<sequence length="495" mass="52419">MMLRTLGLLLLAAEGALAQSREASQWDANVTAYGGTVDGCPCTADCSPNSLEEVVQVSSNSVTATFVSGADLKFAYLTDEHGTIISYKAGDDLDFGPTGSSSITFEWSASEQPTGVVPHIVYADSCADAVYRNPDGTTVTSTWRSKLALLAQTYDVSGGSSSYTSTIDAAPEITSITLDADWFNTGGSFAATFPAAMFSTEAPTGMNVAWLKNQDGTVLAYTEGEGTQPAAISISATNFPRGSVDLRACRLFPTEKLCTSESIVTKYINKIEGAGSAGLTPTDVGTYSTTNTAFTDAFTGHYDSGSGRTSIAPKSSDCKQYVMYAKHVDDDGVVIHDASGLLGFGFDKALDFAATSTMKYKVYLTCDGKALTTGIMDLAVFSSLNKGRFSVRTDEVQVGYPKCVGDRVADNTTWFEVDGRDCMCDKGTLFCKKAAPGSYFLMNEGESVGLALSVSLIVLLLLCGGIFLLLKKSAQSSEKMVVLKENAQASPEDRL</sequence>
<accession>A0A7S0DW18</accession>
<reference evidence="3" key="1">
    <citation type="submission" date="2021-01" db="EMBL/GenBank/DDBJ databases">
        <authorList>
            <person name="Corre E."/>
            <person name="Pelletier E."/>
            <person name="Niang G."/>
            <person name="Scheremetjew M."/>
            <person name="Finn R."/>
            <person name="Kale V."/>
            <person name="Holt S."/>
            <person name="Cochrane G."/>
            <person name="Meng A."/>
            <person name="Brown T."/>
            <person name="Cohen L."/>
        </authorList>
    </citation>
    <scope>NUCLEOTIDE SEQUENCE</scope>
    <source>
        <strain evidence="3">CCMP1374</strain>
    </source>
</reference>
<feature type="transmembrane region" description="Helical" evidence="1">
    <location>
        <begin position="448"/>
        <end position="470"/>
    </location>
</feature>
<feature type="signal peptide" evidence="2">
    <location>
        <begin position="1"/>
        <end position="18"/>
    </location>
</feature>